<dbReference type="InterPro" id="IPR011009">
    <property type="entry name" value="Kinase-like_dom_sf"/>
</dbReference>
<dbReference type="InterPro" id="IPR004166">
    <property type="entry name" value="a-kinase_dom"/>
</dbReference>
<dbReference type="InterPro" id="IPR036465">
    <property type="entry name" value="vWFA_dom_sf"/>
</dbReference>
<dbReference type="CDD" id="cd04515">
    <property type="entry name" value="Alpha_kinase"/>
    <property type="match status" value="1"/>
</dbReference>
<dbReference type="CDD" id="cd00198">
    <property type="entry name" value="vWFA"/>
    <property type="match status" value="1"/>
</dbReference>
<dbReference type="PROSITE" id="PS51158">
    <property type="entry name" value="ALPHA_KINASE"/>
    <property type="match status" value="1"/>
</dbReference>
<dbReference type="PANTHER" id="PTHR47763:SF4">
    <property type="entry name" value="ALPHA-PROTEIN KINASE VWKA"/>
    <property type="match status" value="1"/>
</dbReference>
<dbReference type="SMART" id="SM00811">
    <property type="entry name" value="Alpha_kinase"/>
    <property type="match status" value="1"/>
</dbReference>
<keyword evidence="3" id="KW-0723">Serine/threonine-protein kinase</keyword>
<evidence type="ECO:0000256" key="5">
    <source>
        <dbReference type="ARBA" id="ARBA00022729"/>
    </source>
</evidence>
<evidence type="ECO:0000313" key="11">
    <source>
        <dbReference type="Proteomes" id="UP000486351"/>
    </source>
</evidence>
<comment type="caution">
    <text evidence="10">The sequence shown here is derived from an EMBL/GenBank/DDBJ whole genome shotgun (WGS) entry which is preliminary data.</text>
</comment>
<protein>
    <recommendedName>
        <fullName evidence="12">Alpha-type protein kinase domain-containing protein</fullName>
    </recommendedName>
</protein>
<evidence type="ECO:0000256" key="2">
    <source>
        <dbReference type="ARBA" id="ARBA00022525"/>
    </source>
</evidence>
<feature type="region of interest" description="Disordered" evidence="7">
    <location>
        <begin position="34"/>
        <end position="54"/>
    </location>
</feature>
<dbReference type="InterPro" id="IPR052969">
    <property type="entry name" value="Thr-specific_kinase-like"/>
</dbReference>
<dbReference type="EMBL" id="QXFY01002446">
    <property type="protein sequence ID" value="KAE9297339.1"/>
    <property type="molecule type" value="Genomic_DNA"/>
</dbReference>
<keyword evidence="5" id="KW-0732">Signal</keyword>
<gene>
    <name evidence="10" type="ORF">PF008_g23773</name>
</gene>
<dbReference type="Pfam" id="PF02816">
    <property type="entry name" value="Alpha_kinase"/>
    <property type="match status" value="1"/>
</dbReference>
<evidence type="ECO:0000256" key="6">
    <source>
        <dbReference type="ARBA" id="ARBA00022777"/>
    </source>
</evidence>
<organism evidence="10 11">
    <name type="scientific">Phytophthora fragariae</name>
    <dbReference type="NCBI Taxonomy" id="53985"/>
    <lineage>
        <taxon>Eukaryota</taxon>
        <taxon>Sar</taxon>
        <taxon>Stramenopiles</taxon>
        <taxon>Oomycota</taxon>
        <taxon>Peronosporomycetes</taxon>
        <taxon>Peronosporales</taxon>
        <taxon>Peronosporaceae</taxon>
        <taxon>Phytophthora</taxon>
    </lineage>
</organism>
<dbReference type="Gene3D" id="3.40.50.410">
    <property type="entry name" value="von Willebrand factor, type A domain"/>
    <property type="match status" value="1"/>
</dbReference>
<evidence type="ECO:0000256" key="4">
    <source>
        <dbReference type="ARBA" id="ARBA00022679"/>
    </source>
</evidence>
<evidence type="ECO:0000313" key="10">
    <source>
        <dbReference type="EMBL" id="KAE9297339.1"/>
    </source>
</evidence>
<dbReference type="SMART" id="SM00327">
    <property type="entry name" value="VWA"/>
    <property type="match status" value="1"/>
</dbReference>
<feature type="compositionally biased region" description="Polar residues" evidence="7">
    <location>
        <begin position="34"/>
        <end position="53"/>
    </location>
</feature>
<dbReference type="SUPFAM" id="SSF53300">
    <property type="entry name" value="vWA-like"/>
    <property type="match status" value="1"/>
</dbReference>
<dbReference type="InterPro" id="IPR056861">
    <property type="entry name" value="HMCN1-like_VWA"/>
</dbReference>
<feature type="domain" description="VWFA" evidence="8">
    <location>
        <begin position="150"/>
        <end position="353"/>
    </location>
</feature>
<dbReference type="AlphaFoldDB" id="A0A6G0QPZ2"/>
<proteinExistence type="predicted"/>
<evidence type="ECO:0000256" key="7">
    <source>
        <dbReference type="SAM" id="MobiDB-lite"/>
    </source>
</evidence>
<dbReference type="Proteomes" id="UP000486351">
    <property type="component" value="Unassembled WGS sequence"/>
</dbReference>
<keyword evidence="6" id="KW-0418">Kinase</keyword>
<evidence type="ECO:0008006" key="12">
    <source>
        <dbReference type="Google" id="ProtNLM"/>
    </source>
</evidence>
<comment type="subcellular location">
    <subcellularLocation>
        <location evidence="1">Secreted</location>
    </subcellularLocation>
</comment>
<dbReference type="SUPFAM" id="SSF56112">
    <property type="entry name" value="Protein kinase-like (PK-like)"/>
    <property type="match status" value="1"/>
</dbReference>
<dbReference type="Pfam" id="PF25106">
    <property type="entry name" value="VWA_4"/>
    <property type="match status" value="1"/>
</dbReference>
<dbReference type="Gene3D" id="3.30.200.20">
    <property type="entry name" value="Phosphorylase Kinase, domain 1"/>
    <property type="match status" value="1"/>
</dbReference>
<dbReference type="GO" id="GO:0005524">
    <property type="term" value="F:ATP binding"/>
    <property type="evidence" value="ECO:0007669"/>
    <property type="project" value="InterPro"/>
</dbReference>
<dbReference type="Gene3D" id="3.20.200.10">
    <property type="entry name" value="MHCK/EF2 kinase"/>
    <property type="match status" value="1"/>
</dbReference>
<feature type="non-terminal residue" evidence="10">
    <location>
        <position position="611"/>
    </location>
</feature>
<keyword evidence="4" id="KW-0808">Transferase</keyword>
<name>A0A6G0QPZ2_9STRA</name>
<keyword evidence="2" id="KW-0964">Secreted</keyword>
<feature type="domain" description="Alpha-type protein kinase" evidence="9">
    <location>
        <begin position="439"/>
        <end position="611"/>
    </location>
</feature>
<dbReference type="PANTHER" id="PTHR47763">
    <property type="entry name" value="ALPHA-PROTEIN KINASE VWKA"/>
    <property type="match status" value="1"/>
</dbReference>
<evidence type="ECO:0000259" key="9">
    <source>
        <dbReference type="PROSITE" id="PS51158"/>
    </source>
</evidence>
<dbReference type="PROSITE" id="PS50234">
    <property type="entry name" value="VWFA"/>
    <property type="match status" value="1"/>
</dbReference>
<evidence type="ECO:0000256" key="1">
    <source>
        <dbReference type="ARBA" id="ARBA00004613"/>
    </source>
</evidence>
<accession>A0A6G0QPZ2</accession>
<reference evidence="10 11" key="1">
    <citation type="submission" date="2018-09" db="EMBL/GenBank/DDBJ databases">
        <title>Genomic investigation of the strawberry pathogen Phytophthora fragariae indicates pathogenicity is determined by transcriptional variation in three key races.</title>
        <authorList>
            <person name="Adams T.M."/>
            <person name="Armitage A.D."/>
            <person name="Sobczyk M.K."/>
            <person name="Bates H.J."/>
            <person name="Dunwell J.M."/>
            <person name="Nellist C.F."/>
            <person name="Harrison R.J."/>
        </authorList>
    </citation>
    <scope>NUCLEOTIDE SEQUENCE [LARGE SCALE GENOMIC DNA]</scope>
    <source>
        <strain evidence="10 11">NOV-77</strain>
    </source>
</reference>
<evidence type="ECO:0000259" key="8">
    <source>
        <dbReference type="PROSITE" id="PS50234"/>
    </source>
</evidence>
<sequence length="611" mass="68256">MFFSRRRSKSSLRADAAEAERAMLREKLQAMQFTNASATQSTETTARPKSASSIRADAAEAELAKLRSQMQARHKKKFLKFSCKIGWCTHEGACDSVDADLDHLKRRLTAMEHEMEQLQRFSEIRNEMERKIAKVEKEIRRKYGSLNALELVIVMDCTNSMSSWILLAKSAILSIINNVQLDHPRANIRIGFVAYRDFCDGAKRLQTQTLTSDAKVVQNFISSLRAFGGGDGPEDIPGGIAAALAMPFQAEAKRIVLVADAPCHGSKFHDMNDDVHYRSEIRQSPDICAQMREMARRGIDFTIIEVYPPNTAKMVAILREEFNGVKSCDGFKREFQSVSLDNADDVARFGSVVSSSASSSISACKQQSVVASSMEVVGRAYGATRRPLARLSHVAEGDEEEEDALREEAVVAPPTVKTLNWSDVDHSPYIAAIRHSLHFSPDEHVDWKNLNLKHTQQETTIRLARSCFAKGAMRSAHALYDCNMEKYLVAKFYFGKAAKKVSTSKNSLQNDVKMQIVAKRLAIEFSLCEAVKHGVDFISTCWYEIKNPATAGLSPSTSMFTAEPYIGGEYKKYNNNNGWISDDGLNLSETAQAFSHFTWQKTYGELMVVDL</sequence>
<evidence type="ECO:0000256" key="3">
    <source>
        <dbReference type="ARBA" id="ARBA00022527"/>
    </source>
</evidence>
<dbReference type="InterPro" id="IPR002035">
    <property type="entry name" value="VWF_A"/>
</dbReference>
<dbReference type="GO" id="GO:0004674">
    <property type="term" value="F:protein serine/threonine kinase activity"/>
    <property type="evidence" value="ECO:0007669"/>
    <property type="project" value="UniProtKB-KW"/>
</dbReference>